<comment type="caution">
    <text evidence="3">The sequence shown here is derived from an EMBL/GenBank/DDBJ whole genome shotgun (WGS) entry which is preliminary data.</text>
</comment>
<dbReference type="CDD" id="cd00586">
    <property type="entry name" value="4HBT"/>
    <property type="match status" value="1"/>
</dbReference>
<dbReference type="AlphaFoldDB" id="A0A409XK17"/>
<dbReference type="InterPro" id="IPR029069">
    <property type="entry name" value="HotDog_dom_sf"/>
</dbReference>
<dbReference type="EMBL" id="NHYD01001476">
    <property type="protein sequence ID" value="PPQ91099.1"/>
    <property type="molecule type" value="Genomic_DNA"/>
</dbReference>
<name>A0A409XK17_PSICY</name>
<dbReference type="InterPro" id="IPR051490">
    <property type="entry name" value="THEM6_lcsJ_thioesterase"/>
</dbReference>
<evidence type="ECO:0008006" key="5">
    <source>
        <dbReference type="Google" id="ProtNLM"/>
    </source>
</evidence>
<evidence type="ECO:0000256" key="2">
    <source>
        <dbReference type="SAM" id="MobiDB-lite"/>
    </source>
</evidence>
<comment type="similarity">
    <text evidence="1">Belongs to the lcsJ thioesterase family.</text>
</comment>
<evidence type="ECO:0000256" key="1">
    <source>
        <dbReference type="ARBA" id="ARBA00038476"/>
    </source>
</evidence>
<dbReference type="PANTHER" id="PTHR12475">
    <property type="match status" value="1"/>
</dbReference>
<feature type="compositionally biased region" description="Polar residues" evidence="2">
    <location>
        <begin position="236"/>
        <end position="246"/>
    </location>
</feature>
<feature type="region of interest" description="Disordered" evidence="2">
    <location>
        <begin position="222"/>
        <end position="249"/>
    </location>
</feature>
<dbReference type="SUPFAM" id="SSF54637">
    <property type="entry name" value="Thioesterase/thiol ester dehydrase-isomerase"/>
    <property type="match status" value="1"/>
</dbReference>
<sequence>MSSLQLAAALDSLQHLVRKVSVSNILPLVPKVGKWLVGLLFLLHVRSWPFVWHFRVFRPVFRVQLEHRWMRFLSLFKSPAARIKFEDDWLDSISPLTANPFTKVVPYKTWASLDDSDFNGHLSNSSYAKILDGARFKAAIEMFPMFLRSGGWMPLAGTHFSFVREIPMLSSYEIRTSIAAWDQKWIYVMSKFVRKPGGKQKKKRADAKSVSPGDIEVSMQTMSLRTPGPDGIPSTGAPSASETPSIAASAAPDTAKALNAVAAGLAGEEPDGAVLHTVVISQVCYKVGRITVPPSLVLGINGFTGAEGFSRNSPHPQWENAKKIMSKPYGGSAKKLKAFLEGGWREVPEGERWWDHALGDTVEAQRVKNLAFVEGLKSGMDNARTL</sequence>
<evidence type="ECO:0000313" key="4">
    <source>
        <dbReference type="Proteomes" id="UP000283269"/>
    </source>
</evidence>
<protein>
    <recommendedName>
        <fullName evidence="5">Thioesterase domain-containing protein</fullName>
    </recommendedName>
</protein>
<keyword evidence="4" id="KW-1185">Reference proteome</keyword>
<dbReference type="Gene3D" id="3.10.129.10">
    <property type="entry name" value="Hotdog Thioesterase"/>
    <property type="match status" value="1"/>
</dbReference>
<dbReference type="Proteomes" id="UP000283269">
    <property type="component" value="Unassembled WGS sequence"/>
</dbReference>
<proteinExistence type="inferred from homology"/>
<gene>
    <name evidence="3" type="ORF">CVT25_013137</name>
</gene>
<dbReference type="Pfam" id="PF13279">
    <property type="entry name" value="4HBT_2"/>
    <property type="match status" value="1"/>
</dbReference>
<evidence type="ECO:0000313" key="3">
    <source>
        <dbReference type="EMBL" id="PPQ91099.1"/>
    </source>
</evidence>
<accession>A0A409XK17</accession>
<dbReference type="PANTHER" id="PTHR12475:SF4">
    <property type="entry name" value="PROTEIN THEM6"/>
    <property type="match status" value="1"/>
</dbReference>
<reference evidence="3 4" key="1">
    <citation type="journal article" date="2018" name="Evol. Lett.">
        <title>Horizontal gene cluster transfer increased hallucinogenic mushroom diversity.</title>
        <authorList>
            <person name="Reynolds H.T."/>
            <person name="Vijayakumar V."/>
            <person name="Gluck-Thaler E."/>
            <person name="Korotkin H.B."/>
            <person name="Matheny P.B."/>
            <person name="Slot J.C."/>
        </authorList>
    </citation>
    <scope>NUCLEOTIDE SEQUENCE [LARGE SCALE GENOMIC DNA]</scope>
    <source>
        <strain evidence="3 4">2631</strain>
    </source>
</reference>
<organism evidence="3 4">
    <name type="scientific">Psilocybe cyanescens</name>
    <dbReference type="NCBI Taxonomy" id="93625"/>
    <lineage>
        <taxon>Eukaryota</taxon>
        <taxon>Fungi</taxon>
        <taxon>Dikarya</taxon>
        <taxon>Basidiomycota</taxon>
        <taxon>Agaricomycotina</taxon>
        <taxon>Agaricomycetes</taxon>
        <taxon>Agaricomycetidae</taxon>
        <taxon>Agaricales</taxon>
        <taxon>Agaricineae</taxon>
        <taxon>Strophariaceae</taxon>
        <taxon>Psilocybe</taxon>
    </lineage>
</organism>
<dbReference type="InParanoid" id="A0A409XK17"/>
<dbReference type="OrthoDB" id="265761at2759"/>